<name>A0A094IWF8_9GAMM</name>
<proteinExistence type="predicted"/>
<dbReference type="InterPro" id="IPR021836">
    <property type="entry name" value="DUF3429"/>
</dbReference>
<evidence type="ECO:0000313" key="3">
    <source>
        <dbReference type="Proteomes" id="UP000054363"/>
    </source>
</evidence>
<evidence type="ECO:0008006" key="4">
    <source>
        <dbReference type="Google" id="ProtNLM"/>
    </source>
</evidence>
<dbReference type="EMBL" id="JPER01000001">
    <property type="protein sequence ID" value="KFZ31432.1"/>
    <property type="molecule type" value="Genomic_DNA"/>
</dbReference>
<evidence type="ECO:0000256" key="1">
    <source>
        <dbReference type="SAM" id="Phobius"/>
    </source>
</evidence>
<keyword evidence="1" id="KW-0812">Transmembrane</keyword>
<feature type="transmembrane region" description="Helical" evidence="1">
    <location>
        <begin position="70"/>
        <end position="87"/>
    </location>
</feature>
<feature type="transmembrane region" description="Helical" evidence="1">
    <location>
        <begin position="93"/>
        <end position="109"/>
    </location>
</feature>
<comment type="caution">
    <text evidence="2">The sequence shown here is derived from an EMBL/GenBank/DDBJ whole genome shotgun (WGS) entry which is preliminary data.</text>
</comment>
<evidence type="ECO:0000313" key="2">
    <source>
        <dbReference type="EMBL" id="KFZ31432.1"/>
    </source>
</evidence>
<dbReference type="eggNOG" id="COG0695">
    <property type="taxonomic scope" value="Bacteria"/>
</dbReference>
<keyword evidence="3" id="KW-1185">Reference proteome</keyword>
<organism evidence="2 3">
    <name type="scientific">Pseudidiomarina salinarum</name>
    <dbReference type="NCBI Taxonomy" id="435908"/>
    <lineage>
        <taxon>Bacteria</taxon>
        <taxon>Pseudomonadati</taxon>
        <taxon>Pseudomonadota</taxon>
        <taxon>Gammaproteobacteria</taxon>
        <taxon>Alteromonadales</taxon>
        <taxon>Idiomarinaceae</taxon>
        <taxon>Pseudidiomarina</taxon>
    </lineage>
</organism>
<keyword evidence="1" id="KW-1133">Transmembrane helix</keyword>
<sequence>MNLNSQHSAQRLGYLGLLPFLALAMGGLLDIYGEQAITLFIQYSAIILGFLGGVHWGMAMRTGEAESRRLGWGVVPALIGFTALVLSYWLSELVILSILALMHLFWLNYEKRHLGHLLWYLELRSRLTFTAVALHIILIIISI</sequence>
<dbReference type="RefSeq" id="WP_034773756.1">
    <property type="nucleotide sequence ID" value="NZ_JPER01000001.1"/>
</dbReference>
<feature type="transmembrane region" description="Helical" evidence="1">
    <location>
        <begin position="39"/>
        <end position="58"/>
    </location>
</feature>
<dbReference type="STRING" id="435908.IDSA_01570"/>
<gene>
    <name evidence="2" type="ORF">IDSA_01570</name>
</gene>
<dbReference type="PANTHER" id="PTHR15887">
    <property type="entry name" value="TRANSMEMBRANE PROTEIN 69"/>
    <property type="match status" value="1"/>
</dbReference>
<protein>
    <recommendedName>
        <fullName evidence="4">DUF3429 domain-containing protein</fullName>
    </recommendedName>
</protein>
<feature type="transmembrane region" description="Helical" evidence="1">
    <location>
        <begin position="12"/>
        <end position="33"/>
    </location>
</feature>
<dbReference type="Pfam" id="PF11911">
    <property type="entry name" value="DUF3429"/>
    <property type="match status" value="1"/>
</dbReference>
<reference evidence="2 3" key="1">
    <citation type="submission" date="2014-06" db="EMBL/GenBank/DDBJ databases">
        <title>The draft genome sequence of Idiomarina salinarum ISL-52.</title>
        <authorList>
            <person name="Du J."/>
            <person name="Shao Z."/>
        </authorList>
    </citation>
    <scope>NUCLEOTIDE SEQUENCE [LARGE SCALE GENOMIC DNA]</scope>
    <source>
        <strain evidence="2 3">ISL-52</strain>
    </source>
</reference>
<dbReference type="AlphaFoldDB" id="A0A094IWF8"/>
<keyword evidence="1" id="KW-0472">Membrane</keyword>
<accession>A0A094IWF8</accession>
<feature type="transmembrane region" description="Helical" evidence="1">
    <location>
        <begin position="121"/>
        <end position="141"/>
    </location>
</feature>
<dbReference type="OrthoDB" id="8591832at2"/>
<dbReference type="Proteomes" id="UP000054363">
    <property type="component" value="Unassembled WGS sequence"/>
</dbReference>
<dbReference type="PANTHER" id="PTHR15887:SF1">
    <property type="entry name" value="TRANSMEMBRANE PROTEIN 69"/>
    <property type="match status" value="1"/>
</dbReference>